<dbReference type="GO" id="GO:0043235">
    <property type="term" value="C:receptor complex"/>
    <property type="evidence" value="ECO:0007669"/>
    <property type="project" value="TreeGrafter"/>
</dbReference>
<dbReference type="InterPro" id="IPR050122">
    <property type="entry name" value="RTK"/>
</dbReference>
<dbReference type="PROSITE" id="PS00109">
    <property type="entry name" value="PROTEIN_KINASE_TYR"/>
    <property type="match status" value="1"/>
</dbReference>
<dbReference type="GO" id="GO:0005524">
    <property type="term" value="F:ATP binding"/>
    <property type="evidence" value="ECO:0007669"/>
    <property type="project" value="UniProtKB-KW"/>
</dbReference>
<keyword evidence="8" id="KW-0418">Kinase</keyword>
<keyword evidence="7" id="KW-0547">Nucleotide-binding</keyword>
<evidence type="ECO:0000313" key="16">
    <source>
        <dbReference type="EMBL" id="KAG8231315.1"/>
    </source>
</evidence>
<sequence length="278" mass="31304">MEEGTLHDPRAGDPTERLRHLTVPCTSVRTRTLLHEEAASALQISILVSEGTMLWGLSHRHLLPVLAVALPPGRPPLLAYPYASRGNLKRFLQRCRLRTGDEAESITLMTRDIVGMGVQVALALLFLHRHRICHRDIATRNCVVDADLRVRVTDSALSRDLFPADYHCLGDNENRPIKWLAPESLVNKQFSAASDTWAFGVLLWELTTLAQQPYSEVDPFEMAAFIRDGYRLAQPLNCPDELFAVMACCWLADPEERPSVVQLLTCLQDFYTALGRYI</sequence>
<evidence type="ECO:0000256" key="4">
    <source>
        <dbReference type="ARBA" id="ARBA00022679"/>
    </source>
</evidence>
<dbReference type="InterPro" id="IPR011009">
    <property type="entry name" value="Kinase-like_dom_sf"/>
</dbReference>
<evidence type="ECO:0000256" key="5">
    <source>
        <dbReference type="ARBA" id="ARBA00022692"/>
    </source>
</evidence>
<evidence type="ECO:0000256" key="2">
    <source>
        <dbReference type="ARBA" id="ARBA00011902"/>
    </source>
</evidence>
<feature type="domain" description="Protein kinase" evidence="15">
    <location>
        <begin position="1"/>
        <end position="271"/>
    </location>
</feature>
<keyword evidence="11" id="KW-0472">Membrane</keyword>
<dbReference type="SMART" id="SM00219">
    <property type="entry name" value="TyrKc"/>
    <property type="match status" value="1"/>
</dbReference>
<dbReference type="Pfam" id="PF07714">
    <property type="entry name" value="PK_Tyr_Ser-Thr"/>
    <property type="match status" value="1"/>
</dbReference>
<evidence type="ECO:0000259" key="15">
    <source>
        <dbReference type="PROSITE" id="PS50011"/>
    </source>
</evidence>
<dbReference type="GO" id="GO:0005886">
    <property type="term" value="C:plasma membrane"/>
    <property type="evidence" value="ECO:0007669"/>
    <property type="project" value="TreeGrafter"/>
</dbReference>
<gene>
    <name evidence="16" type="ORF">J437_LFUL010814</name>
</gene>
<dbReference type="GO" id="GO:0007169">
    <property type="term" value="P:cell surface receptor protein tyrosine kinase signaling pathway"/>
    <property type="evidence" value="ECO:0007669"/>
    <property type="project" value="TreeGrafter"/>
</dbReference>
<dbReference type="InterPro" id="IPR008266">
    <property type="entry name" value="Tyr_kinase_AS"/>
</dbReference>
<dbReference type="AlphaFoldDB" id="A0A8K0KCR4"/>
<comment type="subcellular location">
    <subcellularLocation>
        <location evidence="1">Membrane</location>
        <topology evidence="1">Single-pass membrane protein</topology>
    </subcellularLocation>
</comment>
<dbReference type="Gene3D" id="1.10.510.10">
    <property type="entry name" value="Transferase(Phosphotransferase) domain 1"/>
    <property type="match status" value="1"/>
</dbReference>
<reference evidence="16" key="1">
    <citation type="submission" date="2013-04" db="EMBL/GenBank/DDBJ databases">
        <authorList>
            <person name="Qu J."/>
            <person name="Murali S.C."/>
            <person name="Bandaranaike D."/>
            <person name="Bellair M."/>
            <person name="Blankenburg K."/>
            <person name="Chao H."/>
            <person name="Dinh H."/>
            <person name="Doddapaneni H."/>
            <person name="Downs B."/>
            <person name="Dugan-Rocha S."/>
            <person name="Elkadiri S."/>
            <person name="Gnanaolivu R.D."/>
            <person name="Hernandez B."/>
            <person name="Javaid M."/>
            <person name="Jayaseelan J.C."/>
            <person name="Lee S."/>
            <person name="Li M."/>
            <person name="Ming W."/>
            <person name="Munidasa M."/>
            <person name="Muniz J."/>
            <person name="Nguyen L."/>
            <person name="Ongeri F."/>
            <person name="Osuji N."/>
            <person name="Pu L.-L."/>
            <person name="Puazo M."/>
            <person name="Qu C."/>
            <person name="Quiroz J."/>
            <person name="Raj R."/>
            <person name="Weissenberger G."/>
            <person name="Xin Y."/>
            <person name="Zou X."/>
            <person name="Han Y."/>
            <person name="Richards S."/>
            <person name="Worley K."/>
            <person name="Muzny D."/>
            <person name="Gibbs R."/>
        </authorList>
    </citation>
    <scope>NUCLEOTIDE SEQUENCE</scope>
    <source>
        <strain evidence="16">Sampled in the wild</strain>
    </source>
</reference>
<dbReference type="PIRSF" id="PIRSF000654">
    <property type="entry name" value="Integrin-linked_kinase"/>
    <property type="match status" value="1"/>
</dbReference>
<dbReference type="PRINTS" id="PR00109">
    <property type="entry name" value="TYRKINASE"/>
</dbReference>
<evidence type="ECO:0000256" key="11">
    <source>
        <dbReference type="ARBA" id="ARBA00023136"/>
    </source>
</evidence>
<dbReference type="GO" id="GO:0004714">
    <property type="term" value="F:transmembrane receptor protein tyrosine kinase activity"/>
    <property type="evidence" value="ECO:0007669"/>
    <property type="project" value="UniProtKB-EC"/>
</dbReference>
<dbReference type="InterPro" id="IPR000719">
    <property type="entry name" value="Prot_kinase_dom"/>
</dbReference>
<evidence type="ECO:0000256" key="13">
    <source>
        <dbReference type="ARBA" id="ARBA00023170"/>
    </source>
</evidence>
<dbReference type="InterPro" id="IPR001245">
    <property type="entry name" value="Ser-Thr/Tyr_kinase_cat_dom"/>
</dbReference>
<dbReference type="OrthoDB" id="535945at2759"/>
<evidence type="ECO:0000256" key="10">
    <source>
        <dbReference type="ARBA" id="ARBA00022989"/>
    </source>
</evidence>
<dbReference type="PANTHER" id="PTHR24416:SF531">
    <property type="entry name" value="DERAILED 2, ISOFORM B"/>
    <property type="match status" value="1"/>
</dbReference>
<keyword evidence="5" id="KW-0812">Transmembrane</keyword>
<evidence type="ECO:0000256" key="6">
    <source>
        <dbReference type="ARBA" id="ARBA00022729"/>
    </source>
</evidence>
<dbReference type="EMBL" id="KZ308548">
    <property type="protein sequence ID" value="KAG8231315.1"/>
    <property type="molecule type" value="Genomic_DNA"/>
</dbReference>
<dbReference type="FunFam" id="1.10.510.10:FF:000165">
    <property type="entry name" value="Tyrosine-protein kinase RYK"/>
    <property type="match status" value="1"/>
</dbReference>
<evidence type="ECO:0000313" key="17">
    <source>
        <dbReference type="Proteomes" id="UP000792457"/>
    </source>
</evidence>
<keyword evidence="3" id="KW-0597">Phosphoprotein</keyword>
<keyword evidence="17" id="KW-1185">Reference proteome</keyword>
<proteinExistence type="predicted"/>
<protein>
    <recommendedName>
        <fullName evidence="2">receptor protein-tyrosine kinase</fullName>
        <ecNumber evidence="2">2.7.10.1</ecNumber>
    </recommendedName>
</protein>
<accession>A0A8K0KCR4</accession>
<evidence type="ECO:0000256" key="12">
    <source>
        <dbReference type="ARBA" id="ARBA00023137"/>
    </source>
</evidence>
<keyword evidence="4" id="KW-0808">Transferase</keyword>
<dbReference type="GO" id="GO:0010976">
    <property type="term" value="P:positive regulation of neuron projection development"/>
    <property type="evidence" value="ECO:0007669"/>
    <property type="project" value="TreeGrafter"/>
</dbReference>
<dbReference type="EC" id="2.7.10.1" evidence="2"/>
<keyword evidence="12" id="KW-0829">Tyrosine-protein kinase</keyword>
<dbReference type="GO" id="GO:0007409">
    <property type="term" value="P:axonogenesis"/>
    <property type="evidence" value="ECO:0007669"/>
    <property type="project" value="TreeGrafter"/>
</dbReference>
<evidence type="ECO:0000256" key="1">
    <source>
        <dbReference type="ARBA" id="ARBA00004167"/>
    </source>
</evidence>
<dbReference type="Proteomes" id="UP000792457">
    <property type="component" value="Unassembled WGS sequence"/>
</dbReference>
<dbReference type="PANTHER" id="PTHR24416">
    <property type="entry name" value="TYROSINE-PROTEIN KINASE RECEPTOR"/>
    <property type="match status" value="1"/>
</dbReference>
<keyword evidence="6" id="KW-0732">Signal</keyword>
<dbReference type="GO" id="GO:0051897">
    <property type="term" value="P:positive regulation of phosphatidylinositol 3-kinase/protein kinase B signal transduction"/>
    <property type="evidence" value="ECO:0007669"/>
    <property type="project" value="TreeGrafter"/>
</dbReference>
<evidence type="ECO:0000256" key="14">
    <source>
        <dbReference type="ARBA" id="ARBA00023180"/>
    </source>
</evidence>
<evidence type="ECO:0000256" key="3">
    <source>
        <dbReference type="ARBA" id="ARBA00022553"/>
    </source>
</evidence>
<name>A0A8K0KCR4_LADFU</name>
<dbReference type="PROSITE" id="PS50011">
    <property type="entry name" value="PROTEIN_KINASE_DOM"/>
    <property type="match status" value="1"/>
</dbReference>
<keyword evidence="10" id="KW-1133">Transmembrane helix</keyword>
<evidence type="ECO:0000256" key="7">
    <source>
        <dbReference type="ARBA" id="ARBA00022741"/>
    </source>
</evidence>
<keyword evidence="13" id="KW-0675">Receptor</keyword>
<evidence type="ECO:0000256" key="9">
    <source>
        <dbReference type="ARBA" id="ARBA00022840"/>
    </source>
</evidence>
<organism evidence="16 17">
    <name type="scientific">Ladona fulva</name>
    <name type="common">Scarce chaser dragonfly</name>
    <name type="synonym">Libellula fulva</name>
    <dbReference type="NCBI Taxonomy" id="123851"/>
    <lineage>
        <taxon>Eukaryota</taxon>
        <taxon>Metazoa</taxon>
        <taxon>Ecdysozoa</taxon>
        <taxon>Arthropoda</taxon>
        <taxon>Hexapoda</taxon>
        <taxon>Insecta</taxon>
        <taxon>Pterygota</taxon>
        <taxon>Palaeoptera</taxon>
        <taxon>Odonata</taxon>
        <taxon>Epiprocta</taxon>
        <taxon>Anisoptera</taxon>
        <taxon>Libelluloidea</taxon>
        <taxon>Libellulidae</taxon>
        <taxon>Ladona</taxon>
    </lineage>
</organism>
<dbReference type="SUPFAM" id="SSF56112">
    <property type="entry name" value="Protein kinase-like (PK-like)"/>
    <property type="match status" value="1"/>
</dbReference>
<dbReference type="InterPro" id="IPR020635">
    <property type="entry name" value="Tyr_kinase_cat_dom"/>
</dbReference>
<keyword evidence="14" id="KW-0325">Glycoprotein</keyword>
<evidence type="ECO:0000256" key="8">
    <source>
        <dbReference type="ARBA" id="ARBA00022777"/>
    </source>
</evidence>
<reference evidence="16" key="2">
    <citation type="submission" date="2017-10" db="EMBL/GenBank/DDBJ databases">
        <title>Ladona fulva Genome sequencing and assembly.</title>
        <authorList>
            <person name="Murali S."/>
            <person name="Richards S."/>
            <person name="Bandaranaike D."/>
            <person name="Bellair M."/>
            <person name="Blankenburg K."/>
            <person name="Chao H."/>
            <person name="Dinh H."/>
            <person name="Doddapaneni H."/>
            <person name="Dugan-Rocha S."/>
            <person name="Elkadiri S."/>
            <person name="Gnanaolivu R."/>
            <person name="Hernandez B."/>
            <person name="Skinner E."/>
            <person name="Javaid M."/>
            <person name="Lee S."/>
            <person name="Li M."/>
            <person name="Ming W."/>
            <person name="Munidasa M."/>
            <person name="Muniz J."/>
            <person name="Nguyen L."/>
            <person name="Hughes D."/>
            <person name="Osuji N."/>
            <person name="Pu L.-L."/>
            <person name="Puazo M."/>
            <person name="Qu C."/>
            <person name="Quiroz J."/>
            <person name="Raj R."/>
            <person name="Weissenberger G."/>
            <person name="Xin Y."/>
            <person name="Zou X."/>
            <person name="Han Y."/>
            <person name="Worley K."/>
            <person name="Muzny D."/>
            <person name="Gibbs R."/>
        </authorList>
    </citation>
    <scope>NUCLEOTIDE SEQUENCE</scope>
    <source>
        <strain evidence="16">Sampled in the wild</strain>
    </source>
</reference>
<comment type="caution">
    <text evidence="16">The sequence shown here is derived from an EMBL/GenBank/DDBJ whole genome shotgun (WGS) entry which is preliminary data.</text>
</comment>
<keyword evidence="9" id="KW-0067">ATP-binding</keyword>